<feature type="compositionally biased region" description="Basic and acidic residues" evidence="1">
    <location>
        <begin position="47"/>
        <end position="61"/>
    </location>
</feature>
<reference evidence="3" key="1">
    <citation type="journal article" date="2010" name="Science">
        <title>Signatures of adaptation to obligate biotrophy in the Hyaloperonospora arabidopsidis genome.</title>
        <authorList>
            <person name="Baxter L."/>
            <person name="Tripathy S."/>
            <person name="Ishaque N."/>
            <person name="Boot N."/>
            <person name="Cabral A."/>
            <person name="Kemen E."/>
            <person name="Thines M."/>
            <person name="Ah-Fong A."/>
            <person name="Anderson R."/>
            <person name="Badejoko W."/>
            <person name="Bittner-Eddy P."/>
            <person name="Boore J.L."/>
            <person name="Chibucos M.C."/>
            <person name="Coates M."/>
            <person name="Dehal P."/>
            <person name="Delehaunty K."/>
            <person name="Dong S."/>
            <person name="Downton P."/>
            <person name="Dumas B."/>
            <person name="Fabro G."/>
            <person name="Fronick C."/>
            <person name="Fuerstenberg S.I."/>
            <person name="Fulton L."/>
            <person name="Gaulin E."/>
            <person name="Govers F."/>
            <person name="Hughes L."/>
            <person name="Humphray S."/>
            <person name="Jiang R.H."/>
            <person name="Judelson H."/>
            <person name="Kamoun S."/>
            <person name="Kyung K."/>
            <person name="Meijer H."/>
            <person name="Minx P."/>
            <person name="Morris P."/>
            <person name="Nelson J."/>
            <person name="Phuntumart V."/>
            <person name="Qutob D."/>
            <person name="Rehmany A."/>
            <person name="Rougon-Cardoso A."/>
            <person name="Ryden P."/>
            <person name="Torto-Alalibo T."/>
            <person name="Studholme D."/>
            <person name="Wang Y."/>
            <person name="Win J."/>
            <person name="Wood J."/>
            <person name="Clifton S.W."/>
            <person name="Rogers J."/>
            <person name="Van den Ackerveken G."/>
            <person name="Jones J.D."/>
            <person name="McDowell J.M."/>
            <person name="Beynon J."/>
            <person name="Tyler B.M."/>
        </authorList>
    </citation>
    <scope>NUCLEOTIDE SEQUENCE [LARGE SCALE GENOMIC DNA]</scope>
    <source>
        <strain evidence="3">Emoy2</strain>
    </source>
</reference>
<evidence type="ECO:0000313" key="2">
    <source>
        <dbReference type="EnsemblProtists" id="HpaP809504"/>
    </source>
</evidence>
<dbReference type="VEuPathDB" id="FungiDB:HpaG809504"/>
<proteinExistence type="predicted"/>
<reference evidence="2" key="2">
    <citation type="submission" date="2015-06" db="UniProtKB">
        <authorList>
            <consortium name="EnsemblProtists"/>
        </authorList>
    </citation>
    <scope>IDENTIFICATION</scope>
    <source>
        <strain evidence="2">Emoy2</strain>
    </source>
</reference>
<accession>M4BSS0</accession>
<protein>
    <submittedName>
        <fullName evidence="2">Uncharacterized protein</fullName>
    </submittedName>
</protein>
<keyword evidence="3" id="KW-1185">Reference proteome</keyword>
<sequence length="223" mass="25033">MRNAIDNLQSLYQHQGRVFSDGSSELSDGSRCTGGRDPHRRSPAGREALRCRATVDSRASEQDNSFAAPSHHGGSRYAPRKSVVHRANPSVAVVGAGISTPNFLKLQAEVGHLQQRLHDLRDHVGQERQERLSLEASVQRYRLHRSYDQSEFAFSELENERGRQAIRDEVAEVHHHMAKLQSQIDKMGRDQKNLQEVLERGGGIRPRKKTRADGTGGDNRNKT</sequence>
<dbReference type="Proteomes" id="UP000011713">
    <property type="component" value="Unassembled WGS sequence"/>
</dbReference>
<evidence type="ECO:0000256" key="1">
    <source>
        <dbReference type="SAM" id="MobiDB-lite"/>
    </source>
</evidence>
<dbReference type="HOGENOM" id="CLU_096991_0_0_1"/>
<organism evidence="2 3">
    <name type="scientific">Hyaloperonospora arabidopsidis (strain Emoy2)</name>
    <name type="common">Downy mildew agent</name>
    <name type="synonym">Peronospora arabidopsidis</name>
    <dbReference type="NCBI Taxonomy" id="559515"/>
    <lineage>
        <taxon>Eukaryota</taxon>
        <taxon>Sar</taxon>
        <taxon>Stramenopiles</taxon>
        <taxon>Oomycota</taxon>
        <taxon>Peronosporomycetes</taxon>
        <taxon>Peronosporales</taxon>
        <taxon>Peronosporaceae</taxon>
        <taxon>Hyaloperonospora</taxon>
    </lineage>
</organism>
<evidence type="ECO:0000313" key="3">
    <source>
        <dbReference type="Proteomes" id="UP000011713"/>
    </source>
</evidence>
<dbReference type="AlphaFoldDB" id="M4BSS0"/>
<dbReference type="EnsemblProtists" id="HpaT809504">
    <property type="protein sequence ID" value="HpaP809504"/>
    <property type="gene ID" value="HpaG809504"/>
</dbReference>
<dbReference type="EMBL" id="JH597779">
    <property type="status" value="NOT_ANNOTATED_CDS"/>
    <property type="molecule type" value="Genomic_DNA"/>
</dbReference>
<dbReference type="InParanoid" id="M4BSS0"/>
<name>M4BSS0_HYAAE</name>
<feature type="region of interest" description="Disordered" evidence="1">
    <location>
        <begin position="198"/>
        <end position="223"/>
    </location>
</feature>
<feature type="region of interest" description="Disordered" evidence="1">
    <location>
        <begin position="19"/>
        <end position="82"/>
    </location>
</feature>